<dbReference type="PANTHER" id="PTHR43403:SF1">
    <property type="entry name" value="NAD-SPECIFIC GLUTAMATE DEHYDROGENASE"/>
    <property type="match status" value="1"/>
</dbReference>
<feature type="domain" description="NAD-glutamate dehydrogenase ACT3" evidence="6">
    <location>
        <begin position="552"/>
        <end position="620"/>
    </location>
</feature>
<evidence type="ECO:0000259" key="3">
    <source>
        <dbReference type="Pfam" id="PF21074"/>
    </source>
</evidence>
<dbReference type="EMBL" id="JAFMPY010000008">
    <property type="protein sequence ID" value="MBO0903872.1"/>
    <property type="molecule type" value="Genomic_DNA"/>
</dbReference>
<feature type="domain" description="NAD-glutamate dehydrogenase N-terminal ACT1" evidence="4">
    <location>
        <begin position="33"/>
        <end position="162"/>
    </location>
</feature>
<feature type="domain" description="NAD-specific glutamate dehydrogenase C-terminal" evidence="3">
    <location>
        <begin position="1302"/>
        <end position="1632"/>
    </location>
</feature>
<name>A0ABS3J2I1_9HYPH</name>
<dbReference type="PANTHER" id="PTHR43403">
    <property type="entry name" value="NAD-SPECIFIC GLUTAMATE DEHYDROGENASE"/>
    <property type="match status" value="1"/>
</dbReference>
<protein>
    <submittedName>
        <fullName evidence="7">NAD-glutamate dehydrogenase</fullName>
    </submittedName>
</protein>
<proteinExistence type="predicted"/>
<evidence type="ECO:0000313" key="8">
    <source>
        <dbReference type="Proteomes" id="UP000664288"/>
    </source>
</evidence>
<evidence type="ECO:0000256" key="1">
    <source>
        <dbReference type="ARBA" id="ARBA00023002"/>
    </source>
</evidence>
<keyword evidence="1" id="KW-0560">Oxidoreductase</keyword>
<sequence>MQNDATGKKAALVEAVTAELGSESAGAKLAPLILARPPAEDLKAFAPEALAAAARAGAEALAAHRKGRPLVWIDRPEAFRRNGEPQELVTVVSDDMAFLFDSLTAEIAERANEIHYISHPIIDVEHAADGSLANFSASQPGEATRPGTRRTSLIQFAVDPMAGGEPGSGLSEALERILAQVGNANRDFSAMRERVSRAVEALEARAGRLSESERAGVAEAARLLAWLRDDNFIFLGTCDYDYHGERDGEVLERRQNEALGILSDPDIRILGRPGRPMLTTPEIRAFLKAPAPLIVTKANARSLVHRRAYMDYVGVKQYDEEGRLTGELRIVGLFTSTAYTRSILTIPYVRLKAQTVIDASGLRPESHSGKALLNALESYPRDEVFQIEPELLERFAATVVELGERPRVRVLPRVDKFDRFASIIVYVPRDRYDSRLRERIGHLLAETYDGHVSAYYPAFPEGLLARVHIIIGRAGDPTPEVDVERLEARIAEMAKNWEDEFVAALGRSGAPSHHQRFASGLPGSYRDSVAPAEAVTDVAVIEHLTDEEPLFVDFYRRDGDSTDTVRLKIYHLGRAVALSTRVPILENMGFGVVSERTFRLVRPDGDPVHLHDMDLVRATGGRTIPLDDGGKALEDVFGAVWRGRIENDGFNALVLEAGLDFRKANVLRAYSRYLRQANLSYSPDYVASALVRHAAISAMLWRLFETAFDPERSGSDGDDASLMSEKAEDRQHRRAVLRGCADVYGEILDALDVVDSIDDDRIVRRFLNAILSTLRTNYFAVDGISAVPDSEPGRVEPALAFKFDSGAVEGLPAPVPFREIFVFDARVEGVHLRFGPVARGGLRWSDRAQDFRTEVLGLVKAQQVKNAVIVPVGAKGGFYPKRLPDAGQRDQWFAAGRSAYVVFIASLLSITDNIVGDAVRTPPRVRRHDGEDPYFVVAADKGTATFSDTANAIAQSKDFWLDDAFASGGSAGYDHKAMGITARGAWEAVKRHFREISRENGADGAWDIQNEPFTVAGCGDMSGDVFGNGMLLSKKTRLVAAFDHRDIFIDPDPDPEASFQERKRLFDKPRSSWQDYERAKISHGGGVFSRREKVIHLSDEAARAIGFDRNEGTPTEIVTAILKAPVDLLWFGGIGTYVRASSESNVDVGDRSNDALRVTAAELRAKVVGEGANLAVTQKGRIEFARSGGRINSDAIDNSAGVNTSDVEVNIKIALNGAMAEGRLTRDDRNALLSAMTPEVAELVLENNYEQTLAISLEKREGVSALSLQARFMSVLEAAALLDRGVENLPSEATIADLRSTGQGLTRPEIGVLLAYAKITLFNEIVASRLPDDPYLEDRLHDYFPGPMRRDFTRDIKGHRLAREIIATVLANEIVNRTGPTFVTTVKESTGSSAASVVEGFVAAKDGFDIRDLYERVDGLDGTLSGEVQNGLYREIGTFLRRLTLWYVLNEPFGSGLTSVAVETRDALGQLKGRLREIASEAARAEAEERAGGWTRHGVPGDLAEDIAMLPLVALIPDIAAVARETGRPLDATVQSYFEITRLFEIGRLEAALFRYDSSDYFETLALQRAGSQIARARRQLTTATLKSGESAEAWVQERAATVDRVRAQLVALAGSGETSVARLTVAAGLLSDLATQV</sequence>
<dbReference type="Pfam" id="PF21076">
    <property type="entry name" value="GDH_ACT2"/>
    <property type="match status" value="1"/>
</dbReference>
<dbReference type="InterPro" id="IPR049064">
    <property type="entry name" value="NAD_Glu_DH_ACT3"/>
</dbReference>
<evidence type="ECO:0000259" key="5">
    <source>
        <dbReference type="Pfam" id="PF21076"/>
    </source>
</evidence>
<dbReference type="InterPro" id="IPR049059">
    <property type="entry name" value="NAD_Glu_DH_HM1"/>
</dbReference>
<dbReference type="Pfam" id="PF21074">
    <property type="entry name" value="GDH_C"/>
    <property type="match status" value="1"/>
</dbReference>
<dbReference type="InterPro" id="IPR024727">
    <property type="entry name" value="NAD_Glu_DH_N_ACT1"/>
</dbReference>
<feature type="domain" description="NAD-glutamate dehydrogenase catalytic" evidence="2">
    <location>
        <begin position="747"/>
        <end position="1257"/>
    </location>
</feature>
<evidence type="ECO:0000259" key="2">
    <source>
        <dbReference type="Pfam" id="PF05088"/>
    </source>
</evidence>
<dbReference type="Gene3D" id="3.40.50.720">
    <property type="entry name" value="NAD(P)-binding Rossmann-like Domain"/>
    <property type="match status" value="1"/>
</dbReference>
<dbReference type="InterPro" id="IPR046346">
    <property type="entry name" value="Aminoacid_DH-like_N_sf"/>
</dbReference>
<dbReference type="Pfam" id="PF21073">
    <property type="entry name" value="GDH_HM1"/>
    <property type="match status" value="1"/>
</dbReference>
<dbReference type="Pfam" id="PF21075">
    <property type="entry name" value="GDH_ACT1"/>
    <property type="match status" value="1"/>
</dbReference>
<dbReference type="Pfam" id="PF21077">
    <property type="entry name" value="GDH_ACT3"/>
    <property type="match status" value="1"/>
</dbReference>
<keyword evidence="8" id="KW-1185">Reference proteome</keyword>
<reference evidence="7 8" key="1">
    <citation type="submission" date="2021-03" db="EMBL/GenBank/DDBJ databases">
        <title>Whole genome sequence of Jiella sp. MQZ13P-4.</title>
        <authorList>
            <person name="Tuo L."/>
        </authorList>
    </citation>
    <scope>NUCLEOTIDE SEQUENCE [LARGE SCALE GENOMIC DNA]</scope>
    <source>
        <strain evidence="7 8">MQZ13P-4</strain>
    </source>
</reference>
<dbReference type="Pfam" id="PF21079">
    <property type="entry name" value="GDH_HM2"/>
    <property type="match status" value="1"/>
</dbReference>
<dbReference type="InterPro" id="IPR036291">
    <property type="entry name" value="NAD(P)-bd_dom_sf"/>
</dbReference>
<dbReference type="RefSeq" id="WP_207350521.1">
    <property type="nucleotide sequence ID" value="NZ_JAFMPY010000008.1"/>
</dbReference>
<comment type="caution">
    <text evidence="7">The sequence shown here is derived from an EMBL/GenBank/DDBJ whole genome shotgun (WGS) entry which is preliminary data.</text>
</comment>
<dbReference type="InterPro" id="IPR049058">
    <property type="entry name" value="NAD_Glu_DH_HM2"/>
</dbReference>
<dbReference type="InterPro" id="IPR028971">
    <property type="entry name" value="NAD-GDH_cat"/>
</dbReference>
<evidence type="ECO:0000313" key="7">
    <source>
        <dbReference type="EMBL" id="MBO0903872.1"/>
    </source>
</evidence>
<dbReference type="InterPro" id="IPR049062">
    <property type="entry name" value="NAD_Glu_DH_ACT2"/>
</dbReference>
<dbReference type="InterPro" id="IPR007780">
    <property type="entry name" value="NAD_Glu_DH_bac"/>
</dbReference>
<accession>A0ABS3J2I1</accession>
<evidence type="ECO:0000259" key="6">
    <source>
        <dbReference type="Pfam" id="PF21077"/>
    </source>
</evidence>
<evidence type="ECO:0000259" key="4">
    <source>
        <dbReference type="Pfam" id="PF21075"/>
    </source>
</evidence>
<feature type="domain" description="NAD-glutamate dehydrogenase ACT2" evidence="5">
    <location>
        <begin position="409"/>
        <end position="498"/>
    </location>
</feature>
<dbReference type="InterPro" id="IPR048381">
    <property type="entry name" value="GDH_C"/>
</dbReference>
<organism evidence="7 8">
    <name type="scientific">Jiella sonneratiae</name>
    <dbReference type="NCBI Taxonomy" id="2816856"/>
    <lineage>
        <taxon>Bacteria</taxon>
        <taxon>Pseudomonadati</taxon>
        <taxon>Pseudomonadota</taxon>
        <taxon>Alphaproteobacteria</taxon>
        <taxon>Hyphomicrobiales</taxon>
        <taxon>Aurantimonadaceae</taxon>
        <taxon>Jiella</taxon>
    </lineage>
</organism>
<dbReference type="SUPFAM" id="SSF51735">
    <property type="entry name" value="NAD(P)-binding Rossmann-fold domains"/>
    <property type="match status" value="1"/>
</dbReference>
<dbReference type="SUPFAM" id="SSF53223">
    <property type="entry name" value="Aminoacid dehydrogenase-like, N-terminal domain"/>
    <property type="match status" value="1"/>
</dbReference>
<dbReference type="Pfam" id="PF21078">
    <property type="entry name" value="GDH_HM3"/>
    <property type="match status" value="1"/>
</dbReference>
<dbReference type="Proteomes" id="UP000664288">
    <property type="component" value="Unassembled WGS sequence"/>
</dbReference>
<gene>
    <name evidence="7" type="ORF">J1C47_09485</name>
</gene>
<dbReference type="Pfam" id="PF05088">
    <property type="entry name" value="Bac_GDH_CD"/>
    <property type="match status" value="1"/>
</dbReference>
<dbReference type="PIRSF" id="PIRSF036761">
    <property type="entry name" value="GDH_Mll4104"/>
    <property type="match status" value="1"/>
</dbReference>
<dbReference type="InterPro" id="IPR049056">
    <property type="entry name" value="NAD_Glu_DH_HM3"/>
</dbReference>